<dbReference type="GO" id="GO:0016787">
    <property type="term" value="F:hydrolase activity"/>
    <property type="evidence" value="ECO:0007669"/>
    <property type="project" value="UniProtKB-KW"/>
</dbReference>
<evidence type="ECO:0000313" key="1">
    <source>
        <dbReference type="EMBL" id="KAF0541209.1"/>
    </source>
</evidence>
<reference evidence="1 2" key="1">
    <citation type="journal article" date="2019" name="Environ. Microbiol.">
        <title>At the nexus of three kingdoms: the genome of the mycorrhizal fungus Gigaspora margarita provides insights into plant, endobacterial and fungal interactions.</title>
        <authorList>
            <person name="Venice F."/>
            <person name="Ghignone S."/>
            <person name="Salvioli di Fossalunga A."/>
            <person name="Amselem J."/>
            <person name="Novero M."/>
            <person name="Xianan X."/>
            <person name="Sedzielewska Toro K."/>
            <person name="Morin E."/>
            <person name="Lipzen A."/>
            <person name="Grigoriev I.V."/>
            <person name="Henrissat B."/>
            <person name="Martin F.M."/>
            <person name="Bonfante P."/>
        </authorList>
    </citation>
    <scope>NUCLEOTIDE SEQUENCE [LARGE SCALE GENOMIC DNA]</scope>
    <source>
        <strain evidence="1 2">BEG34</strain>
    </source>
</reference>
<sequence length="134" mass="15025">MNFIRIHGIITNGGSAPMVHISDIYLKKMNELVIETNDLLVIPDKTSGNFIVRGRINKDVRSLCPRVQKCLEGPQAQNLKLIDLKINSLQENNNLQLHSSSVQGNLTYEVPGIHPSYNIFNSSSNEANNHSRIF</sequence>
<keyword evidence="1" id="KW-0378">Hydrolase</keyword>
<dbReference type="AlphaFoldDB" id="A0A8H4AX86"/>
<dbReference type="OrthoDB" id="6119954at2759"/>
<dbReference type="Proteomes" id="UP000439903">
    <property type="component" value="Unassembled WGS sequence"/>
</dbReference>
<gene>
    <name evidence="1" type="ORF">F8M41_005589</name>
</gene>
<organism evidence="1 2">
    <name type="scientific">Gigaspora margarita</name>
    <dbReference type="NCBI Taxonomy" id="4874"/>
    <lineage>
        <taxon>Eukaryota</taxon>
        <taxon>Fungi</taxon>
        <taxon>Fungi incertae sedis</taxon>
        <taxon>Mucoromycota</taxon>
        <taxon>Glomeromycotina</taxon>
        <taxon>Glomeromycetes</taxon>
        <taxon>Diversisporales</taxon>
        <taxon>Gigasporaceae</taxon>
        <taxon>Gigaspora</taxon>
    </lineage>
</organism>
<accession>A0A8H4AX86</accession>
<comment type="caution">
    <text evidence="1">The sequence shown here is derived from an EMBL/GenBank/DDBJ whole genome shotgun (WGS) entry which is preliminary data.</text>
</comment>
<name>A0A8H4AX86_GIGMA</name>
<evidence type="ECO:0000313" key="2">
    <source>
        <dbReference type="Proteomes" id="UP000439903"/>
    </source>
</evidence>
<keyword evidence="2" id="KW-1185">Reference proteome</keyword>
<proteinExistence type="predicted"/>
<dbReference type="EMBL" id="WTPW01000154">
    <property type="protein sequence ID" value="KAF0541209.1"/>
    <property type="molecule type" value="Genomic_DNA"/>
</dbReference>
<protein>
    <submittedName>
        <fullName evidence="1">Amidohydrolase</fullName>
    </submittedName>
</protein>